<feature type="compositionally biased region" description="Polar residues" evidence="1">
    <location>
        <begin position="216"/>
        <end position="228"/>
    </location>
</feature>
<feature type="compositionally biased region" description="Low complexity" evidence="1">
    <location>
        <begin position="306"/>
        <end position="317"/>
    </location>
</feature>
<dbReference type="Proteomes" id="UP000799436">
    <property type="component" value="Unassembled WGS sequence"/>
</dbReference>
<feature type="compositionally biased region" description="Polar residues" evidence="1">
    <location>
        <begin position="88"/>
        <end position="114"/>
    </location>
</feature>
<name>A0A6G1L5P3_9PEZI</name>
<keyword evidence="3" id="KW-1185">Reference proteome</keyword>
<proteinExistence type="predicted"/>
<feature type="compositionally biased region" description="Polar residues" evidence="1">
    <location>
        <begin position="162"/>
        <end position="178"/>
    </location>
</feature>
<dbReference type="AlphaFoldDB" id="A0A6G1L5P3"/>
<dbReference type="EMBL" id="ML995854">
    <property type="protein sequence ID" value="KAF2767564.1"/>
    <property type="molecule type" value="Genomic_DNA"/>
</dbReference>
<feature type="compositionally biased region" description="Low complexity" evidence="1">
    <location>
        <begin position="127"/>
        <end position="137"/>
    </location>
</feature>
<feature type="region of interest" description="Disordered" evidence="1">
    <location>
        <begin position="303"/>
        <end position="333"/>
    </location>
</feature>
<evidence type="ECO:0000256" key="1">
    <source>
        <dbReference type="SAM" id="MobiDB-lite"/>
    </source>
</evidence>
<dbReference type="OrthoDB" id="5329403at2759"/>
<accession>A0A6G1L5P3</accession>
<evidence type="ECO:0000313" key="2">
    <source>
        <dbReference type="EMBL" id="KAF2767564.1"/>
    </source>
</evidence>
<feature type="compositionally biased region" description="Basic and acidic residues" evidence="1">
    <location>
        <begin position="32"/>
        <end position="44"/>
    </location>
</feature>
<evidence type="ECO:0000313" key="3">
    <source>
        <dbReference type="Proteomes" id="UP000799436"/>
    </source>
</evidence>
<feature type="compositionally biased region" description="Basic and acidic residues" evidence="1">
    <location>
        <begin position="139"/>
        <end position="150"/>
    </location>
</feature>
<organism evidence="2 3">
    <name type="scientific">Teratosphaeria nubilosa</name>
    <dbReference type="NCBI Taxonomy" id="161662"/>
    <lineage>
        <taxon>Eukaryota</taxon>
        <taxon>Fungi</taxon>
        <taxon>Dikarya</taxon>
        <taxon>Ascomycota</taxon>
        <taxon>Pezizomycotina</taxon>
        <taxon>Dothideomycetes</taxon>
        <taxon>Dothideomycetidae</taxon>
        <taxon>Mycosphaerellales</taxon>
        <taxon>Teratosphaeriaceae</taxon>
        <taxon>Teratosphaeria</taxon>
    </lineage>
</organism>
<feature type="compositionally biased region" description="Low complexity" evidence="1">
    <location>
        <begin position="66"/>
        <end position="78"/>
    </location>
</feature>
<sequence>MPPDTDATPKSQSSRRPGTVRVLPAIPLPLSKKMENKTSQKPSHEVTAAAHEQPSNQTKPADAVNGNTRRASNGAAAAHADKDAPTPSVQTPVSLGSQSMSLSNGVTPEHSSAGATEPAASPPAVPSPAVITSPSTVRRSADKFDMRPVRTELPPAFVPSAEQYTSRFNGSSGYTNMQARPEHRSHYPSASSIVFGGHESLTSSPAPPQSADSAFQRPTSPPGDSTYQAPHAVQGHSHHVSEPYPQRHFPSAYGPPGIFGNGHRYPQSVQQMPYFQPHSSAPFRYPPREVFTPAEARQSNGYQFNRSRSASQTSSAAPKTADDLQSPTFDGVPSGAKVFSHEKPYFNPVPLNIRHHHPHHAPPTLPLLPPDVMENAELLRAYIFTQFGNPASADCHLQIIDERDGGRNYFEGSKLILGRSPKLMELIYNSDPPHSAALKTQVQITLEGRYVCMRPFIETIRYLYGGPFPSLQQPRFPQDPSCSNADRMRSALENLATAAWLQLPGNANRSLDIAATLLHWDTMSPVLAFALDGGLGPTWNVDDASEDKISCSSSDDSSFGKPEIVGSPTYDPLATELLRRMIDFTIHVLPSNFYLDSSAPQLESCPRLPLVSQGHASKSSRSDPRLSQIRFGEVPAEDHQRPAPITTAISSMLLSLPFALLKCILEHDVLAGRLGSDTVASIMRQVIAEREQRRQKTLKAHPAGRTDDAAEAVLLQNLYWVEDVKPSQQHRAGFRLARKRRGIDTPPSSGMVSE</sequence>
<gene>
    <name evidence="2" type="ORF">EJ03DRAFT_329040</name>
</gene>
<reference evidence="2" key="1">
    <citation type="journal article" date="2020" name="Stud. Mycol.">
        <title>101 Dothideomycetes genomes: a test case for predicting lifestyles and emergence of pathogens.</title>
        <authorList>
            <person name="Haridas S."/>
            <person name="Albert R."/>
            <person name="Binder M."/>
            <person name="Bloem J."/>
            <person name="Labutti K."/>
            <person name="Salamov A."/>
            <person name="Andreopoulos B."/>
            <person name="Baker S."/>
            <person name="Barry K."/>
            <person name="Bills G."/>
            <person name="Bluhm B."/>
            <person name="Cannon C."/>
            <person name="Castanera R."/>
            <person name="Culley D."/>
            <person name="Daum C."/>
            <person name="Ezra D."/>
            <person name="Gonzalez J."/>
            <person name="Henrissat B."/>
            <person name="Kuo A."/>
            <person name="Liang C."/>
            <person name="Lipzen A."/>
            <person name="Lutzoni F."/>
            <person name="Magnuson J."/>
            <person name="Mondo S."/>
            <person name="Nolan M."/>
            <person name="Ohm R."/>
            <person name="Pangilinan J."/>
            <person name="Park H.-J."/>
            <person name="Ramirez L."/>
            <person name="Alfaro M."/>
            <person name="Sun H."/>
            <person name="Tritt A."/>
            <person name="Yoshinaga Y."/>
            <person name="Zwiers L.-H."/>
            <person name="Turgeon B."/>
            <person name="Goodwin S."/>
            <person name="Spatafora J."/>
            <person name="Crous P."/>
            <person name="Grigoriev I."/>
        </authorList>
    </citation>
    <scope>NUCLEOTIDE SEQUENCE</scope>
    <source>
        <strain evidence="2">CBS 116005</strain>
    </source>
</reference>
<protein>
    <submittedName>
        <fullName evidence="2">Uncharacterized protein</fullName>
    </submittedName>
</protein>
<feature type="region of interest" description="Disordered" evidence="1">
    <location>
        <begin position="1"/>
        <end position="240"/>
    </location>
</feature>